<evidence type="ECO:0000256" key="1">
    <source>
        <dbReference type="ARBA" id="ARBA00022485"/>
    </source>
</evidence>
<evidence type="ECO:0000256" key="5">
    <source>
        <dbReference type="ARBA" id="ARBA00023004"/>
    </source>
</evidence>
<evidence type="ECO:0000256" key="4">
    <source>
        <dbReference type="ARBA" id="ARBA00023002"/>
    </source>
</evidence>
<evidence type="ECO:0000256" key="3">
    <source>
        <dbReference type="ARBA" id="ARBA00022723"/>
    </source>
</evidence>
<feature type="domain" description="Nitrite/Sulfite reductase ferredoxin-like" evidence="7">
    <location>
        <begin position="14"/>
        <end position="79"/>
    </location>
</feature>
<keyword evidence="1" id="KW-0004">4Fe-4S</keyword>
<dbReference type="PANTHER" id="PTHR32439">
    <property type="entry name" value="FERREDOXIN--NITRITE REDUCTASE, CHLOROPLASTIC"/>
    <property type="match status" value="1"/>
</dbReference>
<dbReference type="InterPro" id="IPR045854">
    <property type="entry name" value="NO2/SO3_Rdtase_4Fe4S_sf"/>
</dbReference>
<dbReference type="SUPFAM" id="SSF56014">
    <property type="entry name" value="Nitrite and sulphite reductase 4Fe-4S domain-like"/>
    <property type="match status" value="1"/>
</dbReference>
<dbReference type="EMBL" id="JAOCZP010000008">
    <property type="protein sequence ID" value="MCT7377667.1"/>
    <property type="molecule type" value="Genomic_DNA"/>
</dbReference>
<name>A0ABT2LUY4_9HYPH</name>
<evidence type="ECO:0000313" key="9">
    <source>
        <dbReference type="Proteomes" id="UP001320831"/>
    </source>
</evidence>
<gene>
    <name evidence="8" type="ORF">N5A92_21840</name>
</gene>
<keyword evidence="3" id="KW-0479">Metal-binding</keyword>
<reference evidence="8 9" key="1">
    <citation type="submission" date="2022-09" db="EMBL/GenBank/DDBJ databases">
        <title>Chelativorans salina sp. nov., a novel slightly halophilic bacterium isolated from a saline lake sediment enrichment.</title>
        <authorList>
            <person name="Gao L."/>
            <person name="Fang B.-Z."/>
            <person name="Li W.-J."/>
        </authorList>
    </citation>
    <scope>NUCLEOTIDE SEQUENCE [LARGE SCALE GENOMIC DNA]</scope>
    <source>
        <strain evidence="8 9">EGI FJ00035</strain>
    </source>
</reference>
<organism evidence="8 9">
    <name type="scientific">Chelativorans salis</name>
    <dbReference type="NCBI Taxonomy" id="2978478"/>
    <lineage>
        <taxon>Bacteria</taxon>
        <taxon>Pseudomonadati</taxon>
        <taxon>Pseudomonadota</taxon>
        <taxon>Alphaproteobacteria</taxon>
        <taxon>Hyphomicrobiales</taxon>
        <taxon>Phyllobacteriaceae</taxon>
        <taxon>Chelativorans</taxon>
    </lineage>
</organism>
<proteinExistence type="predicted"/>
<sequence length="475" mass="48786">MSLRRGVCPSLSAPMQTGDGLLVRLNPVEGHLSGRQLAGVARAAEKFGNGILEITARGSLQVRGLTAESAAALGAEVDALGIGVRWGLPIDSSPLAGLDAEEVADPRGLAREIWERCEELGLTSRLGPKVSVTVDGGGVLGLGGVLADVKLEAVTGGEGSGGAALLRAPLCPAGHLPHKEGDRQSSRLYRISEEGADASGRPISPLVGEISGRTEGGAIGHTVSDGSTITWLLRVGSTSATARDLGCFAQADAAEAAVRILKAIAELGAEARARDLSDKDLAAVTGSEPVSSVTAVEPMRPPVGRFALVGGRKARGSVLSYGQIESGALSFFAEALGEERSVCLARGRGLIVLDVAEHEEAALVGAAERLGFVTRPDDPRLSIAVCAGKPACASAHLATRHLADRIVASRPDLLDGSYHLQLSGCGKQCARPSGPRVTLAGVEGGFDISAEGTAIPSDLEALLSELAEEQFRQRP</sequence>
<protein>
    <submittedName>
        <fullName evidence="8">Nitrite/sulfite reductase</fullName>
    </submittedName>
</protein>
<keyword evidence="6" id="KW-0411">Iron-sulfur</keyword>
<comment type="caution">
    <text evidence="8">The sequence shown here is derived from an EMBL/GenBank/DDBJ whole genome shotgun (WGS) entry which is preliminary data.</text>
</comment>
<keyword evidence="5" id="KW-0408">Iron</keyword>
<keyword evidence="9" id="KW-1185">Reference proteome</keyword>
<accession>A0ABT2LUY4</accession>
<dbReference type="InterPro" id="IPR036136">
    <property type="entry name" value="Nit/Sulf_reduc_fer-like_dom_sf"/>
</dbReference>
<keyword evidence="2" id="KW-0349">Heme</keyword>
<dbReference type="Gene3D" id="3.90.480.10">
    <property type="entry name" value="Sulfite Reductase Hemoprotein,Domain 2"/>
    <property type="match status" value="1"/>
</dbReference>
<dbReference type="InterPro" id="IPR005117">
    <property type="entry name" value="NiRdtase/SiRdtase_haem-b_fer"/>
</dbReference>
<evidence type="ECO:0000313" key="8">
    <source>
        <dbReference type="EMBL" id="MCT7377667.1"/>
    </source>
</evidence>
<dbReference type="Pfam" id="PF03460">
    <property type="entry name" value="NIR_SIR_ferr"/>
    <property type="match status" value="1"/>
</dbReference>
<evidence type="ECO:0000256" key="6">
    <source>
        <dbReference type="ARBA" id="ARBA00023014"/>
    </source>
</evidence>
<dbReference type="InterPro" id="IPR051329">
    <property type="entry name" value="NIR_SIR_4Fe-4S"/>
</dbReference>
<dbReference type="Proteomes" id="UP001320831">
    <property type="component" value="Unassembled WGS sequence"/>
</dbReference>
<evidence type="ECO:0000256" key="2">
    <source>
        <dbReference type="ARBA" id="ARBA00022617"/>
    </source>
</evidence>
<keyword evidence="4" id="KW-0560">Oxidoreductase</keyword>
<dbReference type="PANTHER" id="PTHR32439:SF9">
    <property type="entry name" value="BLR3264 PROTEIN"/>
    <property type="match status" value="1"/>
</dbReference>
<dbReference type="SUPFAM" id="SSF55124">
    <property type="entry name" value="Nitrite/Sulfite reductase N-terminal domain-like"/>
    <property type="match status" value="1"/>
</dbReference>
<evidence type="ECO:0000259" key="7">
    <source>
        <dbReference type="Pfam" id="PF03460"/>
    </source>
</evidence>
<dbReference type="Gene3D" id="3.30.413.10">
    <property type="entry name" value="Sulfite Reductase Hemoprotein, domain 1"/>
    <property type="match status" value="2"/>
</dbReference>
<dbReference type="RefSeq" id="WP_260906282.1">
    <property type="nucleotide sequence ID" value="NZ_JAOCZP010000008.1"/>
</dbReference>